<feature type="region of interest" description="Disordered" evidence="1">
    <location>
        <begin position="1"/>
        <end position="22"/>
    </location>
</feature>
<accession>A0A5D4M8H0</accession>
<comment type="caution">
    <text evidence="2">The sequence shown here is derived from an EMBL/GenBank/DDBJ whole genome shotgun (WGS) entry which is preliminary data.</text>
</comment>
<name>A0A5D4M8H0_9BACI</name>
<evidence type="ECO:0000256" key="1">
    <source>
        <dbReference type="SAM" id="MobiDB-lite"/>
    </source>
</evidence>
<feature type="compositionally biased region" description="Polar residues" evidence="1">
    <location>
        <begin position="8"/>
        <end position="19"/>
    </location>
</feature>
<evidence type="ECO:0000313" key="2">
    <source>
        <dbReference type="EMBL" id="TYR98229.1"/>
    </source>
</evidence>
<gene>
    <name evidence="2" type="ORF">FZC84_15050</name>
</gene>
<dbReference type="Proteomes" id="UP000325182">
    <property type="component" value="Unassembled WGS sequence"/>
</dbReference>
<dbReference type="AlphaFoldDB" id="A0A5D4M8H0"/>
<protein>
    <submittedName>
        <fullName evidence="2">Uncharacterized protein</fullName>
    </submittedName>
</protein>
<evidence type="ECO:0000313" key="3">
    <source>
        <dbReference type="Proteomes" id="UP000325182"/>
    </source>
</evidence>
<sequence length="64" mass="6884">MGLRTHWNGLSPSGSNNPWRTKGKTAYISPGNICLPGLNGALPLFMQSSSKAPPASRFRSLSLR</sequence>
<organism evidence="2 3">
    <name type="scientific">Rossellomorea vietnamensis</name>
    <dbReference type="NCBI Taxonomy" id="218284"/>
    <lineage>
        <taxon>Bacteria</taxon>
        <taxon>Bacillati</taxon>
        <taxon>Bacillota</taxon>
        <taxon>Bacilli</taxon>
        <taxon>Bacillales</taxon>
        <taxon>Bacillaceae</taxon>
        <taxon>Rossellomorea</taxon>
    </lineage>
</organism>
<proteinExistence type="predicted"/>
<dbReference type="EMBL" id="VTEG01000012">
    <property type="protein sequence ID" value="TYR98229.1"/>
    <property type="molecule type" value="Genomic_DNA"/>
</dbReference>
<reference evidence="2 3" key="1">
    <citation type="submission" date="2019-08" db="EMBL/GenBank/DDBJ databases">
        <title>Bacillus genomes from the desert of Cuatro Cienegas, Coahuila.</title>
        <authorList>
            <person name="Olmedo-Alvarez G."/>
        </authorList>
    </citation>
    <scope>NUCLEOTIDE SEQUENCE [LARGE SCALE GENOMIC DNA]</scope>
    <source>
        <strain evidence="2 3">CH128b_4D</strain>
    </source>
</reference>